<evidence type="ECO:0000256" key="2">
    <source>
        <dbReference type="ARBA" id="ARBA00022448"/>
    </source>
</evidence>
<dbReference type="PANTHER" id="PTHR43791:SF65">
    <property type="entry name" value="MAJOR FACILITATOR SUPERFAMILY (MFS) PROFILE DOMAIN-CONTAINING PROTEIN-RELATED"/>
    <property type="match status" value="1"/>
</dbReference>
<feature type="transmembrane region" description="Helical" evidence="7">
    <location>
        <begin position="365"/>
        <end position="383"/>
    </location>
</feature>
<feature type="transmembrane region" description="Helical" evidence="7">
    <location>
        <begin position="403"/>
        <end position="423"/>
    </location>
</feature>
<evidence type="ECO:0000313" key="8">
    <source>
        <dbReference type="EMBL" id="KAF6822719.1"/>
    </source>
</evidence>
<gene>
    <name evidence="8" type="ORF">CPLU01_11829</name>
</gene>
<feature type="transmembrane region" description="Helical" evidence="7">
    <location>
        <begin position="205"/>
        <end position="224"/>
    </location>
</feature>
<dbReference type="EMBL" id="WIGO01000229">
    <property type="protein sequence ID" value="KAF6822719.1"/>
    <property type="molecule type" value="Genomic_DNA"/>
</dbReference>
<feature type="transmembrane region" description="Helical" evidence="7">
    <location>
        <begin position="430"/>
        <end position="450"/>
    </location>
</feature>
<dbReference type="InterPro" id="IPR036259">
    <property type="entry name" value="MFS_trans_sf"/>
</dbReference>
<evidence type="ECO:0000256" key="4">
    <source>
        <dbReference type="ARBA" id="ARBA00022989"/>
    </source>
</evidence>
<dbReference type="Proteomes" id="UP000654918">
    <property type="component" value="Unassembled WGS sequence"/>
</dbReference>
<keyword evidence="5 7" id="KW-0472">Membrane</keyword>
<comment type="caution">
    <text evidence="8">The sequence shown here is derived from an EMBL/GenBank/DDBJ whole genome shotgun (WGS) entry which is preliminary data.</text>
</comment>
<dbReference type="GO" id="GO:0022857">
    <property type="term" value="F:transmembrane transporter activity"/>
    <property type="evidence" value="ECO:0007669"/>
    <property type="project" value="InterPro"/>
</dbReference>
<protein>
    <submittedName>
        <fullName evidence="8">Transporter YIL166C-like protein 1</fullName>
    </submittedName>
</protein>
<feature type="region of interest" description="Disordered" evidence="6">
    <location>
        <begin position="1"/>
        <end position="41"/>
    </location>
</feature>
<keyword evidence="9" id="KW-1185">Reference proteome</keyword>
<feature type="transmembrane region" description="Helical" evidence="7">
    <location>
        <begin position="236"/>
        <end position="256"/>
    </location>
</feature>
<accession>A0A8H6K0K4</accession>
<evidence type="ECO:0000256" key="5">
    <source>
        <dbReference type="ARBA" id="ARBA00023136"/>
    </source>
</evidence>
<proteinExistence type="predicted"/>
<dbReference type="GO" id="GO:0016020">
    <property type="term" value="C:membrane"/>
    <property type="evidence" value="ECO:0007669"/>
    <property type="project" value="UniProtKB-SubCell"/>
</dbReference>
<comment type="subcellular location">
    <subcellularLocation>
        <location evidence="1">Membrane</location>
        <topology evidence="1">Multi-pass membrane protein</topology>
    </subcellularLocation>
</comment>
<reference evidence="8" key="1">
    <citation type="journal article" date="2020" name="Phytopathology">
        <title>Genome Sequence Resources of Colletotrichum truncatum, C. plurivorum, C. musicola, and C. sojae: Four Species Pathogenic to Soybean (Glycine max).</title>
        <authorList>
            <person name="Rogerio F."/>
            <person name="Boufleur T.R."/>
            <person name="Ciampi-Guillardi M."/>
            <person name="Sukno S.A."/>
            <person name="Thon M.R."/>
            <person name="Massola Junior N.S."/>
            <person name="Baroncelli R."/>
        </authorList>
    </citation>
    <scope>NUCLEOTIDE SEQUENCE</scope>
    <source>
        <strain evidence="8">LFN00145</strain>
    </source>
</reference>
<dbReference type="SUPFAM" id="SSF103473">
    <property type="entry name" value="MFS general substrate transporter"/>
    <property type="match status" value="1"/>
</dbReference>
<evidence type="ECO:0000256" key="7">
    <source>
        <dbReference type="SAM" id="Phobius"/>
    </source>
</evidence>
<dbReference type="Pfam" id="PF07690">
    <property type="entry name" value="MFS_1"/>
    <property type="match status" value="1"/>
</dbReference>
<name>A0A8H6K0K4_9PEZI</name>
<keyword evidence="3 7" id="KW-0812">Transmembrane</keyword>
<evidence type="ECO:0000313" key="9">
    <source>
        <dbReference type="Proteomes" id="UP000654918"/>
    </source>
</evidence>
<organism evidence="8 9">
    <name type="scientific">Colletotrichum plurivorum</name>
    <dbReference type="NCBI Taxonomy" id="2175906"/>
    <lineage>
        <taxon>Eukaryota</taxon>
        <taxon>Fungi</taxon>
        <taxon>Dikarya</taxon>
        <taxon>Ascomycota</taxon>
        <taxon>Pezizomycotina</taxon>
        <taxon>Sordariomycetes</taxon>
        <taxon>Hypocreomycetidae</taxon>
        <taxon>Glomerellales</taxon>
        <taxon>Glomerellaceae</taxon>
        <taxon>Colletotrichum</taxon>
        <taxon>Colletotrichum orchidearum species complex</taxon>
    </lineage>
</organism>
<dbReference type="FunFam" id="1.20.1250.20:FF:000106">
    <property type="entry name" value="MFS transporter, putative"/>
    <property type="match status" value="1"/>
</dbReference>
<dbReference type="InterPro" id="IPR011701">
    <property type="entry name" value="MFS"/>
</dbReference>
<sequence>MATAIPSKLAVESASDSSESVDKGVPKETVTAVAPLGNPRPERRFWFQKRQNYDPTAIGTQASSTSSLGEPIPNVPRKDWENLHRFDPSARWTWEEEDAVIRKTDWRIMIWACIMFIGLEIDRANLSQALTDNFLNDLGLTTNDYNMGNTVFSLSFLCAELPSQLVSKWVGPDRWIPTQLVLWSLVAVCQFKLNGYTSFLICRCLLGLLQGGFIPDVILYLSYFYKHAEMTIRLGFFWMAMTLADILCAILAYGILHMRGVLGYEGWRWLFLIEVRRPQRSGCSGPRLISFKGLFTMCIGFLSFLLMPAGPTQTANWFRGKNGWYTPREEEIMVNRIIRDDPNKGSMHNRERITLKLLWKSMCDYDLWPIYLIGFTFLVPATPPRQYLTLSLRGLGFDTFHTNLLVIPQQVLGSISMMLLLWIAERTKNILAWAAFSQVWMVPFLIYLRVVDTTKVSRWTVWIVMTLMLTKPTPHPMQVNLASRNSNAVRSRTVSAALYNMTVQVSSIIGSNIYRADDAPLYRRGNSVLLGLAAWNLVLYAGGRAFYKWRNRVRGEKWEAMREDEKVAYLDANDDEGSKRVDFRFTY</sequence>
<keyword evidence="4 7" id="KW-1133">Transmembrane helix</keyword>
<dbReference type="PANTHER" id="PTHR43791">
    <property type="entry name" value="PERMEASE-RELATED"/>
    <property type="match status" value="1"/>
</dbReference>
<feature type="transmembrane region" description="Helical" evidence="7">
    <location>
        <begin position="526"/>
        <end position="547"/>
    </location>
</feature>
<evidence type="ECO:0000256" key="1">
    <source>
        <dbReference type="ARBA" id="ARBA00004141"/>
    </source>
</evidence>
<dbReference type="AlphaFoldDB" id="A0A8H6K0K4"/>
<evidence type="ECO:0000256" key="3">
    <source>
        <dbReference type="ARBA" id="ARBA00022692"/>
    </source>
</evidence>
<dbReference type="Gene3D" id="1.20.1250.20">
    <property type="entry name" value="MFS general substrate transporter like domains"/>
    <property type="match status" value="1"/>
</dbReference>
<keyword evidence="2" id="KW-0813">Transport</keyword>
<feature type="transmembrane region" description="Helical" evidence="7">
    <location>
        <begin position="289"/>
        <end position="309"/>
    </location>
</feature>
<evidence type="ECO:0000256" key="6">
    <source>
        <dbReference type="SAM" id="MobiDB-lite"/>
    </source>
</evidence>